<sequence>MHGINNYADDEASEGVRNESLTRVRCTRTVEPDEDKLLNRCALKTVNQSRYELSITAASSCEISSDKRY</sequence>
<feature type="region of interest" description="Disordered" evidence="1">
    <location>
        <begin position="1"/>
        <end position="20"/>
    </location>
</feature>
<protein>
    <submittedName>
        <fullName evidence="2 4">Uncharacterized protein</fullName>
    </submittedName>
</protein>
<keyword evidence="3" id="KW-1185">Reference proteome</keyword>
<evidence type="ECO:0000313" key="2">
    <source>
        <dbReference type="EMBL" id="VDN40546.1"/>
    </source>
</evidence>
<name>A0A183EP98_9BILA</name>
<organism evidence="4">
    <name type="scientific">Gongylonema pulchrum</name>
    <dbReference type="NCBI Taxonomy" id="637853"/>
    <lineage>
        <taxon>Eukaryota</taxon>
        <taxon>Metazoa</taxon>
        <taxon>Ecdysozoa</taxon>
        <taxon>Nematoda</taxon>
        <taxon>Chromadorea</taxon>
        <taxon>Rhabditida</taxon>
        <taxon>Spirurina</taxon>
        <taxon>Spiruromorpha</taxon>
        <taxon>Spiruroidea</taxon>
        <taxon>Gongylonematidae</taxon>
        <taxon>Gongylonema</taxon>
    </lineage>
</organism>
<evidence type="ECO:0000256" key="1">
    <source>
        <dbReference type="SAM" id="MobiDB-lite"/>
    </source>
</evidence>
<gene>
    <name evidence="2" type="ORF">GPUH_LOCUS22789</name>
</gene>
<accession>A0A183EP98</accession>
<dbReference type="Proteomes" id="UP000271098">
    <property type="component" value="Unassembled WGS sequence"/>
</dbReference>
<dbReference type="WBParaSite" id="GPUH_0002281601-mRNA-1">
    <property type="protein sequence ID" value="GPUH_0002281601-mRNA-1"/>
    <property type="gene ID" value="GPUH_0002281601"/>
</dbReference>
<evidence type="ECO:0000313" key="3">
    <source>
        <dbReference type="Proteomes" id="UP000271098"/>
    </source>
</evidence>
<reference evidence="2 3" key="2">
    <citation type="submission" date="2018-11" db="EMBL/GenBank/DDBJ databases">
        <authorList>
            <consortium name="Pathogen Informatics"/>
        </authorList>
    </citation>
    <scope>NUCLEOTIDE SEQUENCE [LARGE SCALE GENOMIC DNA]</scope>
</reference>
<proteinExistence type="predicted"/>
<dbReference type="EMBL" id="UYRT01095971">
    <property type="protein sequence ID" value="VDN40546.1"/>
    <property type="molecule type" value="Genomic_DNA"/>
</dbReference>
<reference evidence="4" key="1">
    <citation type="submission" date="2016-06" db="UniProtKB">
        <authorList>
            <consortium name="WormBaseParasite"/>
        </authorList>
    </citation>
    <scope>IDENTIFICATION</scope>
</reference>
<evidence type="ECO:0000313" key="4">
    <source>
        <dbReference type="WBParaSite" id="GPUH_0002281601-mRNA-1"/>
    </source>
</evidence>
<dbReference type="AlphaFoldDB" id="A0A183EP98"/>